<comment type="caution">
    <text evidence="1">The sequence shown here is derived from an EMBL/GenBank/DDBJ whole genome shotgun (WGS) entry which is preliminary data.</text>
</comment>
<accession>A0ABV1KCZ5</accession>
<keyword evidence="2" id="KW-1185">Reference proteome</keyword>
<dbReference type="Pfam" id="PF02575">
    <property type="entry name" value="YbaB_DNA_bd"/>
    <property type="match status" value="1"/>
</dbReference>
<protein>
    <submittedName>
        <fullName evidence="1">YbaB/EbfC family nucleoid-associated protein</fullName>
    </submittedName>
</protein>
<dbReference type="Proteomes" id="UP001494902">
    <property type="component" value="Unassembled WGS sequence"/>
</dbReference>
<dbReference type="InterPro" id="IPR036894">
    <property type="entry name" value="YbaB-like_sf"/>
</dbReference>
<proteinExistence type="predicted"/>
<dbReference type="EMBL" id="JBEDNQ010000006">
    <property type="protein sequence ID" value="MEQ3552189.1"/>
    <property type="molecule type" value="Genomic_DNA"/>
</dbReference>
<evidence type="ECO:0000313" key="2">
    <source>
        <dbReference type="Proteomes" id="UP001494902"/>
    </source>
</evidence>
<name>A0ABV1KCZ5_9PSEU</name>
<sequence>MERPTTTAPTTDVDTWLSEYRERVERIRVRAEEAGTRVAAVAATAATRDGAVSVTVGSSGALAALTLGARAEDMPRARLAETVLRLSREAAADAAEQVEAIMAPLMSEPGW</sequence>
<gene>
    <name evidence="1" type="ORF">WIS52_17080</name>
</gene>
<organism evidence="1 2">
    <name type="scientific">Pseudonocardia nematodicida</name>
    <dbReference type="NCBI Taxonomy" id="1206997"/>
    <lineage>
        <taxon>Bacteria</taxon>
        <taxon>Bacillati</taxon>
        <taxon>Actinomycetota</taxon>
        <taxon>Actinomycetes</taxon>
        <taxon>Pseudonocardiales</taxon>
        <taxon>Pseudonocardiaceae</taxon>
        <taxon>Pseudonocardia</taxon>
    </lineage>
</organism>
<dbReference type="RefSeq" id="WP_349299251.1">
    <property type="nucleotide sequence ID" value="NZ_JBEDNQ010000006.1"/>
</dbReference>
<evidence type="ECO:0000313" key="1">
    <source>
        <dbReference type="EMBL" id="MEQ3552189.1"/>
    </source>
</evidence>
<dbReference type="Gene3D" id="3.30.1310.10">
    <property type="entry name" value="Nucleoid-associated protein YbaB-like domain"/>
    <property type="match status" value="1"/>
</dbReference>
<dbReference type="InterPro" id="IPR004401">
    <property type="entry name" value="YbaB/EbfC"/>
</dbReference>
<reference evidence="1 2" key="1">
    <citation type="submission" date="2024-03" db="EMBL/GenBank/DDBJ databases">
        <title>Draft genome sequence of Pseudonocardia nematodicida JCM 31783.</title>
        <authorList>
            <person name="Butdee W."/>
            <person name="Duangmal K."/>
        </authorList>
    </citation>
    <scope>NUCLEOTIDE SEQUENCE [LARGE SCALE GENOMIC DNA]</scope>
    <source>
        <strain evidence="1 2">JCM 31783</strain>
    </source>
</reference>